<feature type="coiled-coil region" evidence="1">
    <location>
        <begin position="3"/>
        <end position="30"/>
    </location>
</feature>
<dbReference type="STRING" id="407821.A0A087TU03"/>
<protein>
    <submittedName>
        <fullName evidence="2">Protein CASP</fullName>
    </submittedName>
</protein>
<organism evidence="2 3">
    <name type="scientific">Stegodyphus mimosarum</name>
    <name type="common">African social velvet spider</name>
    <dbReference type="NCBI Taxonomy" id="407821"/>
    <lineage>
        <taxon>Eukaryota</taxon>
        <taxon>Metazoa</taxon>
        <taxon>Ecdysozoa</taxon>
        <taxon>Arthropoda</taxon>
        <taxon>Chelicerata</taxon>
        <taxon>Arachnida</taxon>
        <taxon>Araneae</taxon>
        <taxon>Araneomorphae</taxon>
        <taxon>Entelegynae</taxon>
        <taxon>Eresoidea</taxon>
        <taxon>Eresidae</taxon>
        <taxon>Stegodyphus</taxon>
    </lineage>
</organism>
<keyword evidence="3" id="KW-1185">Reference proteome</keyword>
<gene>
    <name evidence="2" type="ORF">X975_21040</name>
</gene>
<keyword evidence="1" id="KW-0175">Coiled coil</keyword>
<feature type="non-terminal residue" evidence="2">
    <location>
        <position position="60"/>
    </location>
</feature>
<evidence type="ECO:0000313" key="3">
    <source>
        <dbReference type="Proteomes" id="UP000054359"/>
    </source>
</evidence>
<proteinExistence type="predicted"/>
<dbReference type="Proteomes" id="UP000054359">
    <property type="component" value="Unassembled WGS sequence"/>
</dbReference>
<evidence type="ECO:0000256" key="1">
    <source>
        <dbReference type="SAM" id="Coils"/>
    </source>
</evidence>
<accession>A0A087TU03</accession>
<reference evidence="2 3" key="1">
    <citation type="submission" date="2013-11" db="EMBL/GenBank/DDBJ databases">
        <title>Genome sequencing of Stegodyphus mimosarum.</title>
        <authorList>
            <person name="Bechsgaard J."/>
        </authorList>
    </citation>
    <scope>NUCLEOTIDE SEQUENCE [LARGE SCALE GENOMIC DNA]</scope>
</reference>
<name>A0A087TU03_STEMI</name>
<dbReference type="OrthoDB" id="10257567at2759"/>
<dbReference type="EMBL" id="KK116733">
    <property type="protein sequence ID" value="KFM68592.1"/>
    <property type="molecule type" value="Genomic_DNA"/>
</dbReference>
<evidence type="ECO:0000313" key="2">
    <source>
        <dbReference type="EMBL" id="KFM68592.1"/>
    </source>
</evidence>
<sequence>MRIQDLEIENRHLRETLNDYNREFKVVRNQEVTIKLLREKVREFVDKEESTVQDKAEEKD</sequence>
<dbReference type="AlphaFoldDB" id="A0A087TU03"/>